<dbReference type="Proteomes" id="UP000800097">
    <property type="component" value="Unassembled WGS sequence"/>
</dbReference>
<dbReference type="RefSeq" id="XP_033650848.1">
    <property type="nucleotide sequence ID" value="XM_033793342.1"/>
</dbReference>
<feature type="compositionally biased region" description="Basic and acidic residues" evidence="1">
    <location>
        <begin position="105"/>
        <end position="122"/>
    </location>
</feature>
<organism evidence="2 3">
    <name type="scientific">Westerdykella ornata</name>
    <dbReference type="NCBI Taxonomy" id="318751"/>
    <lineage>
        <taxon>Eukaryota</taxon>
        <taxon>Fungi</taxon>
        <taxon>Dikarya</taxon>
        <taxon>Ascomycota</taxon>
        <taxon>Pezizomycotina</taxon>
        <taxon>Dothideomycetes</taxon>
        <taxon>Pleosporomycetidae</taxon>
        <taxon>Pleosporales</taxon>
        <taxon>Sporormiaceae</taxon>
        <taxon>Westerdykella</taxon>
    </lineage>
</organism>
<feature type="region of interest" description="Disordered" evidence="1">
    <location>
        <begin position="151"/>
        <end position="210"/>
    </location>
</feature>
<name>A0A6A6JDP5_WESOR</name>
<accession>A0A6A6JDP5</accession>
<proteinExistence type="predicted"/>
<sequence>MLRLFQCSRPASDTTPLTPGIPYPRRPTAELRHPNADPKATGHSTGAVRTLSRQFDGSSWTGLSNGFISMFICNGMPPPTLKRAIIHGQSMSHKPSSLSTPNRCGRREPPPKDAHDHCKAPEPRQSSSPVRRSLRPHDLCKWERPELYQYSQRERRRQESTTAVAVHAESTTDAPTAKGVGCSLPATESERTITKNARIASQKHETGSRP</sequence>
<evidence type="ECO:0000256" key="1">
    <source>
        <dbReference type="SAM" id="MobiDB-lite"/>
    </source>
</evidence>
<feature type="compositionally biased region" description="Polar residues" evidence="1">
    <location>
        <begin position="90"/>
        <end position="102"/>
    </location>
</feature>
<protein>
    <submittedName>
        <fullName evidence="2">Uncharacterized protein</fullName>
    </submittedName>
</protein>
<feature type="region of interest" description="Disordered" evidence="1">
    <location>
        <begin position="90"/>
        <end position="137"/>
    </location>
</feature>
<feature type="region of interest" description="Disordered" evidence="1">
    <location>
        <begin position="1"/>
        <end position="50"/>
    </location>
</feature>
<gene>
    <name evidence="2" type="ORF">EI97DRAFT_160973</name>
</gene>
<dbReference type="AlphaFoldDB" id="A0A6A6JDP5"/>
<feature type="compositionally biased region" description="Basic and acidic residues" evidence="1">
    <location>
        <begin position="27"/>
        <end position="36"/>
    </location>
</feature>
<evidence type="ECO:0000313" key="3">
    <source>
        <dbReference type="Proteomes" id="UP000800097"/>
    </source>
</evidence>
<dbReference type="GeneID" id="54546517"/>
<keyword evidence="3" id="KW-1185">Reference proteome</keyword>
<evidence type="ECO:0000313" key="2">
    <source>
        <dbReference type="EMBL" id="KAF2273309.1"/>
    </source>
</evidence>
<dbReference type="EMBL" id="ML986511">
    <property type="protein sequence ID" value="KAF2273309.1"/>
    <property type="molecule type" value="Genomic_DNA"/>
</dbReference>
<reference evidence="2" key="1">
    <citation type="journal article" date="2020" name="Stud. Mycol.">
        <title>101 Dothideomycetes genomes: a test case for predicting lifestyles and emergence of pathogens.</title>
        <authorList>
            <person name="Haridas S."/>
            <person name="Albert R."/>
            <person name="Binder M."/>
            <person name="Bloem J."/>
            <person name="Labutti K."/>
            <person name="Salamov A."/>
            <person name="Andreopoulos B."/>
            <person name="Baker S."/>
            <person name="Barry K."/>
            <person name="Bills G."/>
            <person name="Bluhm B."/>
            <person name="Cannon C."/>
            <person name="Castanera R."/>
            <person name="Culley D."/>
            <person name="Daum C."/>
            <person name="Ezra D."/>
            <person name="Gonzalez J."/>
            <person name="Henrissat B."/>
            <person name="Kuo A."/>
            <person name="Liang C."/>
            <person name="Lipzen A."/>
            <person name="Lutzoni F."/>
            <person name="Magnuson J."/>
            <person name="Mondo S."/>
            <person name="Nolan M."/>
            <person name="Ohm R."/>
            <person name="Pangilinan J."/>
            <person name="Park H.-J."/>
            <person name="Ramirez L."/>
            <person name="Alfaro M."/>
            <person name="Sun H."/>
            <person name="Tritt A."/>
            <person name="Yoshinaga Y."/>
            <person name="Zwiers L.-H."/>
            <person name="Turgeon B."/>
            <person name="Goodwin S."/>
            <person name="Spatafora J."/>
            <person name="Crous P."/>
            <person name="Grigoriev I."/>
        </authorList>
    </citation>
    <scope>NUCLEOTIDE SEQUENCE</scope>
    <source>
        <strain evidence="2">CBS 379.55</strain>
    </source>
</reference>